<feature type="transmembrane region" description="Helical" evidence="1">
    <location>
        <begin position="7"/>
        <end position="29"/>
    </location>
</feature>
<evidence type="ECO:0000313" key="3">
    <source>
        <dbReference type="EMBL" id="RXZ87900.1"/>
    </source>
</evidence>
<dbReference type="EMBL" id="SDPM01000001">
    <property type="protein sequence ID" value="RXZ87900.1"/>
    <property type="molecule type" value="Genomic_DNA"/>
</dbReference>
<keyword evidence="4" id="KW-1185">Reference proteome</keyword>
<feature type="transmembrane region" description="Helical" evidence="1">
    <location>
        <begin position="35"/>
        <end position="58"/>
    </location>
</feature>
<accession>A0A4Q2MFF9</accession>
<organism evidence="3 4">
    <name type="scientific">Agromyces atrinae</name>
    <dbReference type="NCBI Taxonomy" id="592376"/>
    <lineage>
        <taxon>Bacteria</taxon>
        <taxon>Bacillati</taxon>
        <taxon>Actinomycetota</taxon>
        <taxon>Actinomycetes</taxon>
        <taxon>Micrococcales</taxon>
        <taxon>Microbacteriaceae</taxon>
        <taxon>Agromyces</taxon>
    </lineage>
</organism>
<comment type="caution">
    <text evidence="3">The sequence shown here is derived from an EMBL/GenBank/DDBJ whole genome shotgun (WGS) entry which is preliminary data.</text>
</comment>
<dbReference type="AlphaFoldDB" id="A0A4Q2MFF9"/>
<sequence length="149" mass="15367">MILSTCAGYLVAIAIGCLPLSLALLPMFGRAFPTIFGYAGIVAFPLLLVLGLPLGLILARHQRVGTVAAYVIRGLLGPLIGVTGFTLEALLPAEALLPGVYAWVGVSVAVVSGALIPRLERASRATLIATCLAMSIIGAVGVTLSLAWW</sequence>
<keyword evidence="1" id="KW-0472">Membrane</keyword>
<evidence type="ECO:0000256" key="1">
    <source>
        <dbReference type="SAM" id="Phobius"/>
    </source>
</evidence>
<keyword evidence="1" id="KW-0812">Transmembrane</keyword>
<gene>
    <name evidence="2" type="ORF">BJ972_002454</name>
    <name evidence="3" type="ORF">ESP50_01495</name>
</gene>
<feature type="transmembrane region" description="Helical" evidence="1">
    <location>
        <begin position="70"/>
        <end position="90"/>
    </location>
</feature>
<evidence type="ECO:0000313" key="5">
    <source>
        <dbReference type="Proteomes" id="UP000581087"/>
    </source>
</evidence>
<evidence type="ECO:0000313" key="4">
    <source>
        <dbReference type="Proteomes" id="UP000292686"/>
    </source>
</evidence>
<dbReference type="Proteomes" id="UP000581087">
    <property type="component" value="Unassembled WGS sequence"/>
</dbReference>
<dbReference type="EMBL" id="JACCBI010000001">
    <property type="protein sequence ID" value="NYD67935.1"/>
    <property type="molecule type" value="Genomic_DNA"/>
</dbReference>
<reference evidence="3 4" key="1">
    <citation type="submission" date="2019-01" db="EMBL/GenBank/DDBJ databases">
        <title>Agromyces.</title>
        <authorList>
            <person name="Li J."/>
        </authorList>
    </citation>
    <scope>NUCLEOTIDE SEQUENCE [LARGE SCALE GENOMIC DNA]</scope>
    <source>
        <strain evidence="3 4">DSM 23870</strain>
    </source>
</reference>
<feature type="transmembrane region" description="Helical" evidence="1">
    <location>
        <begin position="96"/>
        <end position="115"/>
    </location>
</feature>
<name>A0A4Q2MFF9_9MICO</name>
<dbReference type="Proteomes" id="UP000292686">
    <property type="component" value="Unassembled WGS sequence"/>
</dbReference>
<reference evidence="2 5" key="2">
    <citation type="submission" date="2020-07" db="EMBL/GenBank/DDBJ databases">
        <title>Sequencing the genomes of 1000 actinobacteria strains.</title>
        <authorList>
            <person name="Klenk H.-P."/>
        </authorList>
    </citation>
    <scope>NUCLEOTIDE SEQUENCE [LARGE SCALE GENOMIC DNA]</scope>
    <source>
        <strain evidence="2 5">DSM 23870</strain>
    </source>
</reference>
<proteinExistence type="predicted"/>
<dbReference type="RefSeq" id="WP_129172165.1">
    <property type="nucleotide sequence ID" value="NZ_JACCBI010000001.1"/>
</dbReference>
<feature type="transmembrane region" description="Helical" evidence="1">
    <location>
        <begin position="127"/>
        <end position="148"/>
    </location>
</feature>
<keyword evidence="1" id="KW-1133">Transmembrane helix</keyword>
<protein>
    <submittedName>
        <fullName evidence="3">Uncharacterized protein</fullName>
    </submittedName>
</protein>
<evidence type="ECO:0000313" key="2">
    <source>
        <dbReference type="EMBL" id="NYD67935.1"/>
    </source>
</evidence>